<dbReference type="PANTHER" id="PTHR43739:SF5">
    <property type="entry name" value="EXO-ALPHA-SIALIDASE"/>
    <property type="match status" value="1"/>
</dbReference>
<dbReference type="InterPro" id="IPR052025">
    <property type="entry name" value="Xyloglucanase_GH74"/>
</dbReference>
<feature type="domain" description="Sortilin N-terminal" evidence="2">
    <location>
        <begin position="204"/>
        <end position="307"/>
    </location>
</feature>
<keyword evidence="6" id="KW-1185">Reference proteome</keyword>
<dbReference type="GO" id="GO:0010411">
    <property type="term" value="P:xyloglucan metabolic process"/>
    <property type="evidence" value="ECO:0007669"/>
    <property type="project" value="TreeGrafter"/>
</dbReference>
<dbReference type="AlphaFoldDB" id="A0A2N5GQ08"/>
<dbReference type="SUPFAM" id="SSF110296">
    <property type="entry name" value="Oligoxyloglucan reducing end-specific cellobiohydrolase"/>
    <property type="match status" value="1"/>
</dbReference>
<evidence type="ECO:0000259" key="2">
    <source>
        <dbReference type="Pfam" id="PF15902"/>
    </source>
</evidence>
<gene>
    <name evidence="3" type="ORF">CU635_05420</name>
    <name evidence="4" type="ORF">CVD25_13665</name>
</gene>
<name>A0A2N5GQ08_9BACI</name>
<dbReference type="CDD" id="cd15482">
    <property type="entry name" value="Sialidase_non-viral"/>
    <property type="match status" value="1"/>
</dbReference>
<protein>
    <recommendedName>
        <fullName evidence="2">Sortilin N-terminal domain-containing protein</fullName>
    </recommendedName>
</protein>
<dbReference type="Proteomes" id="UP000235114">
    <property type="component" value="Unassembled WGS sequence"/>
</dbReference>
<dbReference type="InterPro" id="IPR015943">
    <property type="entry name" value="WD40/YVTN_repeat-like_dom_sf"/>
</dbReference>
<dbReference type="RefSeq" id="WP_101576162.1">
    <property type="nucleotide sequence ID" value="NZ_PGVA01000010.1"/>
</dbReference>
<evidence type="ECO:0000313" key="6">
    <source>
        <dbReference type="Proteomes" id="UP000235114"/>
    </source>
</evidence>
<evidence type="ECO:0000256" key="1">
    <source>
        <dbReference type="ARBA" id="ARBA00022737"/>
    </source>
</evidence>
<dbReference type="Gene3D" id="2.130.10.10">
    <property type="entry name" value="YVTN repeat-like/Quinoprotein amine dehydrogenase"/>
    <property type="match status" value="2"/>
</dbReference>
<dbReference type="PANTHER" id="PTHR43739">
    <property type="entry name" value="XYLOGLUCANASE (EUROFUNG)"/>
    <property type="match status" value="1"/>
</dbReference>
<keyword evidence="1" id="KW-0677">Repeat</keyword>
<dbReference type="Proteomes" id="UP000234951">
    <property type="component" value="Unassembled WGS sequence"/>
</dbReference>
<reference evidence="4 6" key="2">
    <citation type="submission" date="2017-12" db="EMBL/GenBank/DDBJ databases">
        <title>Comparative Functional Genomics of Dry Heat Resistant strains isolated from the Viking Spacecraft.</title>
        <authorList>
            <person name="Seuylemezian A."/>
            <person name="Cooper K."/>
            <person name="Vaishampayan P."/>
        </authorList>
    </citation>
    <scope>NUCLEOTIDE SEQUENCE [LARGE SCALE GENOMIC DNA]</scope>
    <source>
        <strain evidence="4 6">ATCC 29669</strain>
    </source>
</reference>
<dbReference type="InterPro" id="IPR031778">
    <property type="entry name" value="Sortilin_N"/>
</dbReference>
<dbReference type="PROSITE" id="PS51257">
    <property type="entry name" value="PROKAR_LIPOPROTEIN"/>
    <property type="match status" value="1"/>
</dbReference>
<evidence type="ECO:0000313" key="5">
    <source>
        <dbReference type="Proteomes" id="UP000234951"/>
    </source>
</evidence>
<dbReference type="EMBL" id="PGVD01000036">
    <property type="protein sequence ID" value="PLR95829.1"/>
    <property type="molecule type" value="Genomic_DNA"/>
</dbReference>
<proteinExistence type="predicted"/>
<evidence type="ECO:0000313" key="3">
    <source>
        <dbReference type="EMBL" id="PLR84927.1"/>
    </source>
</evidence>
<accession>A0A2N5GQ08</accession>
<dbReference type="OrthoDB" id="9764804at2"/>
<evidence type="ECO:0000313" key="4">
    <source>
        <dbReference type="EMBL" id="PLR95829.1"/>
    </source>
</evidence>
<organism evidence="3 5">
    <name type="scientific">Bacillus canaveralius</name>
    <dbReference type="NCBI Taxonomy" id="1403243"/>
    <lineage>
        <taxon>Bacteria</taxon>
        <taxon>Bacillati</taxon>
        <taxon>Bacillota</taxon>
        <taxon>Bacilli</taxon>
        <taxon>Bacillales</taxon>
        <taxon>Bacillaceae</taxon>
        <taxon>Bacillus</taxon>
    </lineage>
</organism>
<comment type="caution">
    <text evidence="3">The sequence shown here is derived from an EMBL/GenBank/DDBJ whole genome shotgun (WGS) entry which is preliminary data.</text>
</comment>
<dbReference type="Pfam" id="PF15902">
    <property type="entry name" value="Sortilin-Vps10"/>
    <property type="match status" value="1"/>
</dbReference>
<dbReference type="InterPro" id="IPR054817">
    <property type="entry name" value="Glycosyl_F510_1955-like"/>
</dbReference>
<sequence length="312" mass="33792">MKFKMLAGFIATGAILISGCSNETENGGSKTLKSGYKVEHIHGLAYTENNSIYVASHEGMIMTNNQGKEWVTAGNTDFDFMGFHVQSDGAMLTSGHPGAKSDLPNPLGVLESTNNGKKWETKALLGKVDFHILSSNYHNPDMIYGVNQMDSGDYKAGIYKSTDGGENWNRLNATGLPADLHGMYSLLSLPDDENVLIAGTNEGVFRSEDGGKTWKPADPSRLITAISVIPGSSELISYSITETEAGIMKSKDNGQTWEKIGLDLGKDAVSYFAIHPKEPDKIAVVTFENNLLVSEDGGENWTTLMKKGELQN</sequence>
<dbReference type="EMBL" id="PGVA01000010">
    <property type="protein sequence ID" value="PLR84927.1"/>
    <property type="molecule type" value="Genomic_DNA"/>
</dbReference>
<reference evidence="3 5" key="1">
    <citation type="submission" date="2017-11" db="EMBL/GenBank/DDBJ databases">
        <title>Comparitive Functional Genomics of Dry Heat Resistant strains isolated from the Viking Spacecraft.</title>
        <authorList>
            <person name="Seuylemezian A."/>
            <person name="Cooper K."/>
            <person name="Vaishampayan P."/>
        </authorList>
    </citation>
    <scope>NUCLEOTIDE SEQUENCE [LARGE SCALE GENOMIC DNA]</scope>
    <source>
        <strain evidence="3 5">M4.6</strain>
    </source>
</reference>
<dbReference type="NCBIfam" id="NF045728">
    <property type="entry name" value="glycosyl_F510_1955"/>
    <property type="match status" value="1"/>
</dbReference>